<feature type="domain" description="Aminoacyl-transfer RNA synthetases class-II family profile" evidence="12">
    <location>
        <begin position="1"/>
        <end position="209"/>
    </location>
</feature>
<evidence type="ECO:0000256" key="8">
    <source>
        <dbReference type="ARBA" id="ARBA00022917"/>
    </source>
</evidence>
<dbReference type="InterPro" id="IPR002314">
    <property type="entry name" value="aa-tRNA-synt_IIb"/>
</dbReference>
<feature type="non-terminal residue" evidence="13">
    <location>
        <position position="1"/>
    </location>
</feature>
<evidence type="ECO:0000256" key="7">
    <source>
        <dbReference type="ARBA" id="ARBA00022840"/>
    </source>
</evidence>
<dbReference type="AlphaFoldDB" id="A0A7C1CX27"/>
<dbReference type="Gene3D" id="3.30.930.10">
    <property type="entry name" value="Bira Bifunctional Protein, Domain 2"/>
    <property type="match status" value="1"/>
</dbReference>
<dbReference type="FunFam" id="3.30.930.10:FF:000002">
    <property type="entry name" value="Threonine--tRNA ligase"/>
    <property type="match status" value="1"/>
</dbReference>
<name>A0A7C1CX27_9BACT</name>
<comment type="catalytic activity">
    <reaction evidence="10">
        <text>tRNA(Thr) + L-threonine + ATP = L-threonyl-tRNA(Thr) + AMP + diphosphate + H(+)</text>
        <dbReference type="Rhea" id="RHEA:24624"/>
        <dbReference type="Rhea" id="RHEA-COMP:9670"/>
        <dbReference type="Rhea" id="RHEA-COMP:9704"/>
        <dbReference type="ChEBI" id="CHEBI:15378"/>
        <dbReference type="ChEBI" id="CHEBI:30616"/>
        <dbReference type="ChEBI" id="CHEBI:33019"/>
        <dbReference type="ChEBI" id="CHEBI:57926"/>
        <dbReference type="ChEBI" id="CHEBI:78442"/>
        <dbReference type="ChEBI" id="CHEBI:78534"/>
        <dbReference type="ChEBI" id="CHEBI:456215"/>
        <dbReference type="EC" id="6.1.1.3"/>
    </reaction>
</comment>
<proteinExistence type="inferred from homology"/>
<dbReference type="InterPro" id="IPR006195">
    <property type="entry name" value="aa-tRNA-synth_II"/>
</dbReference>
<keyword evidence="8" id="KW-0648">Protein biosynthesis</keyword>
<accession>A0A7C1CX27</accession>
<dbReference type="CDD" id="cd00771">
    <property type="entry name" value="ThrRS_core"/>
    <property type="match status" value="1"/>
</dbReference>
<dbReference type="CDD" id="cd00860">
    <property type="entry name" value="ThrRS_anticodon"/>
    <property type="match status" value="1"/>
</dbReference>
<comment type="similarity">
    <text evidence="1">Belongs to the class-II aminoacyl-tRNA synthetase family.</text>
</comment>
<dbReference type="InterPro" id="IPR004154">
    <property type="entry name" value="Anticodon-bd"/>
</dbReference>
<keyword evidence="9" id="KW-0030">Aminoacyl-tRNA synthetase</keyword>
<dbReference type="FunFam" id="3.40.50.800:FF:000001">
    <property type="entry name" value="Threonine--tRNA ligase"/>
    <property type="match status" value="1"/>
</dbReference>
<dbReference type="InterPro" id="IPR045864">
    <property type="entry name" value="aa-tRNA-synth_II/BPL/LPL"/>
</dbReference>
<dbReference type="GO" id="GO:0006435">
    <property type="term" value="P:threonyl-tRNA aminoacylation"/>
    <property type="evidence" value="ECO:0007669"/>
    <property type="project" value="UniProtKB-UniRule"/>
</dbReference>
<dbReference type="SUPFAM" id="SSF55681">
    <property type="entry name" value="Class II aaRS and biotin synthetases"/>
    <property type="match status" value="1"/>
</dbReference>
<evidence type="ECO:0000256" key="2">
    <source>
        <dbReference type="ARBA" id="ARBA00013163"/>
    </source>
</evidence>
<protein>
    <recommendedName>
        <fullName evidence="2 11">Threonine--tRNA ligase</fullName>
        <ecNumber evidence="2 11">6.1.1.3</ecNumber>
    </recommendedName>
</protein>
<dbReference type="InterPro" id="IPR002320">
    <property type="entry name" value="Thr-tRNA-ligase_IIa"/>
</dbReference>
<keyword evidence="6" id="KW-0862">Zinc</keyword>
<keyword evidence="7" id="KW-0067">ATP-binding</keyword>
<dbReference type="GO" id="GO:0004829">
    <property type="term" value="F:threonine-tRNA ligase activity"/>
    <property type="evidence" value="ECO:0007669"/>
    <property type="project" value="UniProtKB-UniRule"/>
</dbReference>
<dbReference type="InterPro" id="IPR047246">
    <property type="entry name" value="ThrRS_anticodon"/>
</dbReference>
<dbReference type="PANTHER" id="PTHR11451">
    <property type="entry name" value="THREONINE-TRNA LIGASE"/>
    <property type="match status" value="1"/>
</dbReference>
<dbReference type="PANTHER" id="PTHR11451:SF44">
    <property type="entry name" value="THREONINE--TRNA LIGASE, CHLOROPLASTIC_MITOCHONDRIAL 2"/>
    <property type="match status" value="1"/>
</dbReference>
<keyword evidence="3 13" id="KW-0436">Ligase</keyword>
<dbReference type="GO" id="GO:0046872">
    <property type="term" value="F:metal ion binding"/>
    <property type="evidence" value="ECO:0007669"/>
    <property type="project" value="UniProtKB-KW"/>
</dbReference>
<dbReference type="InterPro" id="IPR036621">
    <property type="entry name" value="Anticodon-bd_dom_sf"/>
</dbReference>
<evidence type="ECO:0000256" key="4">
    <source>
        <dbReference type="ARBA" id="ARBA00022723"/>
    </source>
</evidence>
<keyword evidence="4" id="KW-0479">Metal-binding</keyword>
<evidence type="ECO:0000256" key="5">
    <source>
        <dbReference type="ARBA" id="ARBA00022741"/>
    </source>
</evidence>
<dbReference type="NCBIfam" id="TIGR00418">
    <property type="entry name" value="thrS"/>
    <property type="match status" value="1"/>
</dbReference>
<dbReference type="EMBL" id="DSBT01000290">
    <property type="protein sequence ID" value="HDP78389.1"/>
    <property type="molecule type" value="Genomic_DNA"/>
</dbReference>
<dbReference type="Proteomes" id="UP000886198">
    <property type="component" value="Unassembled WGS sequence"/>
</dbReference>
<evidence type="ECO:0000313" key="13">
    <source>
        <dbReference type="EMBL" id="HDP78389.1"/>
    </source>
</evidence>
<dbReference type="Pfam" id="PF00587">
    <property type="entry name" value="tRNA-synt_2b"/>
    <property type="match status" value="1"/>
</dbReference>
<dbReference type="Pfam" id="PF03129">
    <property type="entry name" value="HGTP_anticodon"/>
    <property type="match status" value="1"/>
</dbReference>
<evidence type="ECO:0000259" key="12">
    <source>
        <dbReference type="PROSITE" id="PS50862"/>
    </source>
</evidence>
<evidence type="ECO:0000256" key="3">
    <source>
        <dbReference type="ARBA" id="ARBA00022598"/>
    </source>
</evidence>
<evidence type="ECO:0000256" key="10">
    <source>
        <dbReference type="ARBA" id="ARBA00049515"/>
    </source>
</evidence>
<gene>
    <name evidence="13" type="primary">thrS</name>
    <name evidence="13" type="ORF">ENN47_09460</name>
</gene>
<organism evidence="13">
    <name type="scientific">Mesotoga infera</name>
    <dbReference type="NCBI Taxonomy" id="1236046"/>
    <lineage>
        <taxon>Bacteria</taxon>
        <taxon>Thermotogati</taxon>
        <taxon>Thermotogota</taxon>
        <taxon>Thermotogae</taxon>
        <taxon>Kosmotogales</taxon>
        <taxon>Kosmotogaceae</taxon>
        <taxon>Mesotoga</taxon>
    </lineage>
</organism>
<dbReference type="Gene3D" id="3.40.50.800">
    <property type="entry name" value="Anticodon-binding domain"/>
    <property type="match status" value="1"/>
</dbReference>
<dbReference type="PROSITE" id="PS50862">
    <property type="entry name" value="AA_TRNA_LIGASE_II"/>
    <property type="match status" value="1"/>
</dbReference>
<dbReference type="EC" id="6.1.1.3" evidence="2 11"/>
<dbReference type="GO" id="GO:0005737">
    <property type="term" value="C:cytoplasm"/>
    <property type="evidence" value="ECO:0007669"/>
    <property type="project" value="UniProtKB-UniRule"/>
</dbReference>
<dbReference type="PRINTS" id="PR01047">
    <property type="entry name" value="TRNASYNTHTHR"/>
</dbReference>
<dbReference type="InterPro" id="IPR033728">
    <property type="entry name" value="ThrRS_core"/>
</dbReference>
<sequence>QQFAVKPMNCPGHIIVYKSSSVSYRDLPMKLFEFGKVHRYERSGVLHGLFRVRGFVQDDAHIFCTREQIQQEIMGVIDFVQKIYSPFNFEYRAELSTRPEDYMGEVELWDIATKALEDSLKAKNMEFKVNEGDGAFYGPKIDYHIKDSLGREWQCATIQLDFMMPERFGIKYIGPDNDEYQPVMIHRAIYGSVERFMGILIEHFAGAFPTWFAPTQIAVIPIADRHIEYAESVASELKNKGFRVEVDDRQKSTNYKIRDAQMLKVPYMLIVGDRESERGTVSVRLRSEKDLGSVELDAFIEKLSEEIRTRRATSIFE</sequence>
<evidence type="ECO:0000256" key="11">
    <source>
        <dbReference type="NCBIfam" id="TIGR00418"/>
    </source>
</evidence>
<evidence type="ECO:0000256" key="6">
    <source>
        <dbReference type="ARBA" id="ARBA00022833"/>
    </source>
</evidence>
<evidence type="ECO:0000256" key="9">
    <source>
        <dbReference type="ARBA" id="ARBA00023146"/>
    </source>
</evidence>
<dbReference type="SUPFAM" id="SSF52954">
    <property type="entry name" value="Class II aaRS ABD-related"/>
    <property type="match status" value="1"/>
</dbReference>
<evidence type="ECO:0000256" key="1">
    <source>
        <dbReference type="ARBA" id="ARBA00008226"/>
    </source>
</evidence>
<comment type="caution">
    <text evidence="13">The sequence shown here is derived from an EMBL/GenBank/DDBJ whole genome shotgun (WGS) entry which is preliminary data.</text>
</comment>
<dbReference type="GO" id="GO:0005524">
    <property type="term" value="F:ATP binding"/>
    <property type="evidence" value="ECO:0007669"/>
    <property type="project" value="UniProtKB-KW"/>
</dbReference>
<reference evidence="13" key="1">
    <citation type="journal article" date="2020" name="mSystems">
        <title>Genome- and Community-Level Interaction Insights into Carbon Utilization and Element Cycling Functions of Hydrothermarchaeota in Hydrothermal Sediment.</title>
        <authorList>
            <person name="Zhou Z."/>
            <person name="Liu Y."/>
            <person name="Xu W."/>
            <person name="Pan J."/>
            <person name="Luo Z.H."/>
            <person name="Li M."/>
        </authorList>
    </citation>
    <scope>NUCLEOTIDE SEQUENCE [LARGE SCALE GENOMIC DNA]</scope>
    <source>
        <strain evidence="13">SpSt-1179</strain>
    </source>
</reference>
<keyword evidence="5" id="KW-0547">Nucleotide-binding</keyword>